<dbReference type="InterPro" id="IPR031155">
    <property type="entry name" value="DUR"/>
</dbReference>
<reference evidence="3" key="2">
    <citation type="journal article" date="2020" name="Nat. Commun.">
        <title>Large-scale genome sequencing of mycorrhizal fungi provides insights into the early evolution of symbiotic traits.</title>
        <authorList>
            <person name="Miyauchi S."/>
            <person name="Kiss E."/>
            <person name="Kuo A."/>
            <person name="Drula E."/>
            <person name="Kohler A."/>
            <person name="Sanchez-Garcia M."/>
            <person name="Morin E."/>
            <person name="Andreopoulos B."/>
            <person name="Barry K.W."/>
            <person name="Bonito G."/>
            <person name="Buee M."/>
            <person name="Carver A."/>
            <person name="Chen C."/>
            <person name="Cichocki N."/>
            <person name="Clum A."/>
            <person name="Culley D."/>
            <person name="Crous P.W."/>
            <person name="Fauchery L."/>
            <person name="Girlanda M."/>
            <person name="Hayes R.D."/>
            <person name="Keri Z."/>
            <person name="LaButti K."/>
            <person name="Lipzen A."/>
            <person name="Lombard V."/>
            <person name="Magnuson J."/>
            <person name="Maillard F."/>
            <person name="Murat C."/>
            <person name="Nolan M."/>
            <person name="Ohm R.A."/>
            <person name="Pangilinan J."/>
            <person name="Pereira M.F."/>
            <person name="Perotto S."/>
            <person name="Peter M."/>
            <person name="Pfister S."/>
            <person name="Riley R."/>
            <person name="Sitrit Y."/>
            <person name="Stielow J.B."/>
            <person name="Szollosi G."/>
            <person name="Zifcakova L."/>
            <person name="Stursova M."/>
            <person name="Spatafora J.W."/>
            <person name="Tedersoo L."/>
            <person name="Vaario L.M."/>
            <person name="Yamada A."/>
            <person name="Yan M."/>
            <person name="Wang P."/>
            <person name="Xu J."/>
            <person name="Bruns T."/>
            <person name="Baldrian P."/>
            <person name="Vilgalys R."/>
            <person name="Dunand C."/>
            <person name="Henrissat B."/>
            <person name="Grigoriev I.V."/>
            <person name="Hibbett D."/>
            <person name="Nagy L.G."/>
            <person name="Martin F.M."/>
        </authorList>
    </citation>
    <scope>NUCLEOTIDE SEQUENCE</scope>
    <source>
        <strain evidence="3">BED1</strain>
    </source>
</reference>
<organism evidence="3 4">
    <name type="scientific">Boletus edulis BED1</name>
    <dbReference type="NCBI Taxonomy" id="1328754"/>
    <lineage>
        <taxon>Eukaryota</taxon>
        <taxon>Fungi</taxon>
        <taxon>Dikarya</taxon>
        <taxon>Basidiomycota</taxon>
        <taxon>Agaricomycotina</taxon>
        <taxon>Agaricomycetes</taxon>
        <taxon>Agaricomycetidae</taxon>
        <taxon>Boletales</taxon>
        <taxon>Boletineae</taxon>
        <taxon>Boletaceae</taxon>
        <taxon>Boletoideae</taxon>
        <taxon>Boletus</taxon>
    </lineage>
</organism>
<sequence length="64" mass="7405">VPLPMFFSHYVFSRKFYTFWTACTIIWAFVSGTFCIILPLWESRKEMVMILKVAYCSSVGGPSI</sequence>
<keyword evidence="2" id="KW-0472">Membrane</keyword>
<keyword evidence="1" id="KW-0813">Transport</keyword>
<dbReference type="AlphaFoldDB" id="A0AAD4BRR1"/>
<dbReference type="PANTHER" id="PTHR46154:SF4">
    <property type="entry name" value="UREA ACTIVE TRANSPORTER"/>
    <property type="match status" value="1"/>
</dbReference>
<dbReference type="PANTHER" id="PTHR46154">
    <property type="match status" value="1"/>
</dbReference>
<evidence type="ECO:0000313" key="4">
    <source>
        <dbReference type="Proteomes" id="UP001194468"/>
    </source>
</evidence>
<keyword evidence="2" id="KW-1133">Transmembrane helix</keyword>
<comment type="caution">
    <text evidence="3">The sequence shown here is derived from an EMBL/GenBank/DDBJ whole genome shotgun (WGS) entry which is preliminary data.</text>
</comment>
<protein>
    <submittedName>
        <fullName evidence="3">Uncharacterized protein</fullName>
    </submittedName>
</protein>
<keyword evidence="2" id="KW-0812">Transmembrane</keyword>
<dbReference type="EMBL" id="WHUW01000016">
    <property type="protein sequence ID" value="KAF8438524.1"/>
    <property type="molecule type" value="Genomic_DNA"/>
</dbReference>
<feature type="transmembrane region" description="Helical" evidence="2">
    <location>
        <begin position="16"/>
        <end position="41"/>
    </location>
</feature>
<evidence type="ECO:0000256" key="1">
    <source>
        <dbReference type="ARBA" id="ARBA00022448"/>
    </source>
</evidence>
<dbReference type="GO" id="GO:0005886">
    <property type="term" value="C:plasma membrane"/>
    <property type="evidence" value="ECO:0007669"/>
    <property type="project" value="TreeGrafter"/>
</dbReference>
<dbReference type="Proteomes" id="UP001194468">
    <property type="component" value="Unassembled WGS sequence"/>
</dbReference>
<proteinExistence type="predicted"/>
<dbReference type="GO" id="GO:0015204">
    <property type="term" value="F:urea transmembrane transporter activity"/>
    <property type="evidence" value="ECO:0007669"/>
    <property type="project" value="InterPro"/>
</dbReference>
<reference evidence="3" key="1">
    <citation type="submission" date="2019-10" db="EMBL/GenBank/DDBJ databases">
        <authorList>
            <consortium name="DOE Joint Genome Institute"/>
            <person name="Kuo A."/>
            <person name="Miyauchi S."/>
            <person name="Kiss E."/>
            <person name="Drula E."/>
            <person name="Kohler A."/>
            <person name="Sanchez-Garcia M."/>
            <person name="Andreopoulos B."/>
            <person name="Barry K.W."/>
            <person name="Bonito G."/>
            <person name="Buee M."/>
            <person name="Carver A."/>
            <person name="Chen C."/>
            <person name="Cichocki N."/>
            <person name="Clum A."/>
            <person name="Culley D."/>
            <person name="Crous P.W."/>
            <person name="Fauchery L."/>
            <person name="Girlanda M."/>
            <person name="Hayes R."/>
            <person name="Keri Z."/>
            <person name="LaButti K."/>
            <person name="Lipzen A."/>
            <person name="Lombard V."/>
            <person name="Magnuson J."/>
            <person name="Maillard F."/>
            <person name="Morin E."/>
            <person name="Murat C."/>
            <person name="Nolan M."/>
            <person name="Ohm R."/>
            <person name="Pangilinan J."/>
            <person name="Pereira M."/>
            <person name="Perotto S."/>
            <person name="Peter M."/>
            <person name="Riley R."/>
            <person name="Sitrit Y."/>
            <person name="Stielow B."/>
            <person name="Szollosi G."/>
            <person name="Zifcakova L."/>
            <person name="Stursova M."/>
            <person name="Spatafora J.W."/>
            <person name="Tedersoo L."/>
            <person name="Vaario L.-M."/>
            <person name="Yamada A."/>
            <person name="Yan M."/>
            <person name="Wang P."/>
            <person name="Xu J."/>
            <person name="Bruns T."/>
            <person name="Baldrian P."/>
            <person name="Vilgalys R."/>
            <person name="Henrissat B."/>
            <person name="Grigoriev I.V."/>
            <person name="Hibbett D."/>
            <person name="Nagy L.G."/>
            <person name="Martin F.M."/>
        </authorList>
    </citation>
    <scope>NUCLEOTIDE SEQUENCE</scope>
    <source>
        <strain evidence="3">BED1</strain>
    </source>
</reference>
<name>A0AAD4BRR1_BOLED</name>
<accession>A0AAD4BRR1</accession>
<keyword evidence="4" id="KW-1185">Reference proteome</keyword>
<evidence type="ECO:0000256" key="2">
    <source>
        <dbReference type="SAM" id="Phobius"/>
    </source>
</evidence>
<evidence type="ECO:0000313" key="3">
    <source>
        <dbReference type="EMBL" id="KAF8438524.1"/>
    </source>
</evidence>
<feature type="non-terminal residue" evidence="3">
    <location>
        <position position="64"/>
    </location>
</feature>
<gene>
    <name evidence="3" type="ORF">L210DRAFT_3404300</name>
</gene>